<dbReference type="Pfam" id="PF02574">
    <property type="entry name" value="S-methyl_trans"/>
    <property type="match status" value="1"/>
</dbReference>
<feature type="non-terminal residue" evidence="4">
    <location>
        <position position="196"/>
    </location>
</feature>
<gene>
    <name evidence="4" type="ORF">METZ01_LOCUS507122</name>
</gene>
<keyword evidence="1" id="KW-0489">Methyltransferase</keyword>
<dbReference type="InterPro" id="IPR003726">
    <property type="entry name" value="HCY_dom"/>
</dbReference>
<dbReference type="PANTHER" id="PTHR11103:SF18">
    <property type="entry name" value="SLR1189 PROTEIN"/>
    <property type="match status" value="1"/>
</dbReference>
<evidence type="ECO:0000256" key="1">
    <source>
        <dbReference type="ARBA" id="ARBA00022603"/>
    </source>
</evidence>
<dbReference type="InterPro" id="IPR036589">
    <property type="entry name" value="HCY_dom_sf"/>
</dbReference>
<sequence>MISKDFFETIKILDGGMGQELLSKGLQSKGSLWSASALLEEKYHQLVIDAHLDFINAGANVIVTNNFSARRVRMIENKVNDKFIYANKKAGELALKAKELSKKDVMIAGSLPAQSDTYVTDERDYKIIEKAFYDQAECLKPYIDFFYLDVMSSLRECQIALSVTKKMRLPTLVGLHIKINGKLPSGEYISEVVDEC</sequence>
<dbReference type="GO" id="GO:0008168">
    <property type="term" value="F:methyltransferase activity"/>
    <property type="evidence" value="ECO:0007669"/>
    <property type="project" value="UniProtKB-KW"/>
</dbReference>
<proteinExistence type="predicted"/>
<dbReference type="SUPFAM" id="SSF82282">
    <property type="entry name" value="Homocysteine S-methyltransferase"/>
    <property type="match status" value="1"/>
</dbReference>
<dbReference type="PROSITE" id="PS50970">
    <property type="entry name" value="HCY"/>
    <property type="match status" value="1"/>
</dbReference>
<dbReference type="GO" id="GO:0032259">
    <property type="term" value="P:methylation"/>
    <property type="evidence" value="ECO:0007669"/>
    <property type="project" value="UniProtKB-KW"/>
</dbReference>
<dbReference type="Gene3D" id="3.20.20.330">
    <property type="entry name" value="Homocysteine-binding-like domain"/>
    <property type="match status" value="1"/>
</dbReference>
<name>A0A383EDS7_9ZZZZ</name>
<evidence type="ECO:0000256" key="2">
    <source>
        <dbReference type="ARBA" id="ARBA00022679"/>
    </source>
</evidence>
<dbReference type="PANTHER" id="PTHR11103">
    <property type="entry name" value="SLR1189 PROTEIN"/>
    <property type="match status" value="1"/>
</dbReference>
<dbReference type="AlphaFoldDB" id="A0A383EDS7"/>
<accession>A0A383EDS7</accession>
<reference evidence="4" key="1">
    <citation type="submission" date="2018-05" db="EMBL/GenBank/DDBJ databases">
        <authorList>
            <person name="Lanie J.A."/>
            <person name="Ng W.-L."/>
            <person name="Kazmierczak K.M."/>
            <person name="Andrzejewski T.M."/>
            <person name="Davidsen T.M."/>
            <person name="Wayne K.J."/>
            <person name="Tettelin H."/>
            <person name="Glass J.I."/>
            <person name="Rusch D."/>
            <person name="Podicherti R."/>
            <person name="Tsui H.-C.T."/>
            <person name="Winkler M.E."/>
        </authorList>
    </citation>
    <scope>NUCLEOTIDE SEQUENCE</scope>
</reference>
<evidence type="ECO:0000259" key="3">
    <source>
        <dbReference type="PROSITE" id="PS50970"/>
    </source>
</evidence>
<feature type="domain" description="Hcy-binding" evidence="3">
    <location>
        <begin position="1"/>
        <end position="196"/>
    </location>
</feature>
<organism evidence="4">
    <name type="scientific">marine metagenome</name>
    <dbReference type="NCBI Taxonomy" id="408172"/>
    <lineage>
        <taxon>unclassified sequences</taxon>
        <taxon>metagenomes</taxon>
        <taxon>ecological metagenomes</taxon>
    </lineage>
</organism>
<keyword evidence="2" id="KW-0808">Transferase</keyword>
<evidence type="ECO:0000313" key="4">
    <source>
        <dbReference type="EMBL" id="SVE54268.1"/>
    </source>
</evidence>
<dbReference type="EMBL" id="UINC01224584">
    <property type="protein sequence ID" value="SVE54268.1"/>
    <property type="molecule type" value="Genomic_DNA"/>
</dbReference>
<protein>
    <recommendedName>
        <fullName evidence="3">Hcy-binding domain-containing protein</fullName>
    </recommendedName>
</protein>